<dbReference type="InterPro" id="IPR027417">
    <property type="entry name" value="P-loop_NTPase"/>
</dbReference>
<accession>A0A6J6TKZ6</accession>
<gene>
    <name evidence="1" type="ORF">UFOPK2852_00038</name>
</gene>
<name>A0A6J6TKZ6_9ZZZZ</name>
<protein>
    <submittedName>
        <fullName evidence="1">Unannotated protein</fullName>
    </submittedName>
</protein>
<dbReference type="EMBL" id="CAEZZJ010000001">
    <property type="protein sequence ID" value="CAB4747445.1"/>
    <property type="molecule type" value="Genomic_DNA"/>
</dbReference>
<reference evidence="1" key="1">
    <citation type="submission" date="2020-05" db="EMBL/GenBank/DDBJ databases">
        <authorList>
            <person name="Chiriac C."/>
            <person name="Salcher M."/>
            <person name="Ghai R."/>
            <person name="Kavagutti S V."/>
        </authorList>
    </citation>
    <scope>NUCLEOTIDE SEQUENCE</scope>
</reference>
<proteinExistence type="predicted"/>
<dbReference type="SUPFAM" id="SSF52540">
    <property type="entry name" value="P-loop containing nucleoside triphosphate hydrolases"/>
    <property type="match status" value="1"/>
</dbReference>
<sequence length="196" mass="21178">MSTQIFPPIKPNLQVSLLGKSSVEIAEFFGLKAVELEASDVALFVVSAVDGISAENIANWATARELYIPSLILITDLTNGEVDFDDMSAIAGRMLDEVLTPYLVLHDDGGNPSALIDLDTLKLSDYSHGGRVERESDPEHKVLVFEFRKEYLDKSAEFGPTGFADALAFPAIPFIPSNALGSFEIATLLNTLPSSS</sequence>
<organism evidence="1">
    <name type="scientific">freshwater metagenome</name>
    <dbReference type="NCBI Taxonomy" id="449393"/>
    <lineage>
        <taxon>unclassified sequences</taxon>
        <taxon>metagenomes</taxon>
        <taxon>ecological metagenomes</taxon>
    </lineage>
</organism>
<dbReference type="AlphaFoldDB" id="A0A6J6TKZ6"/>
<dbReference type="Gene3D" id="3.40.50.300">
    <property type="entry name" value="P-loop containing nucleotide triphosphate hydrolases"/>
    <property type="match status" value="1"/>
</dbReference>
<evidence type="ECO:0000313" key="1">
    <source>
        <dbReference type="EMBL" id="CAB4747445.1"/>
    </source>
</evidence>